<dbReference type="EMBL" id="JANPWB010000009">
    <property type="protein sequence ID" value="KAJ1148647.1"/>
    <property type="molecule type" value="Genomic_DNA"/>
</dbReference>
<gene>
    <name evidence="2" type="ORF">NDU88_001475</name>
</gene>
<sequence length="75" mass="8679">MGHLRCDRNCDARPTRSTHSRHGTTQPDFQRRNRRIAGENSTQRPALVTSLHKPRIPRTDPRAPANPHNLKRIHD</sequence>
<evidence type="ECO:0000313" key="2">
    <source>
        <dbReference type="EMBL" id="KAJ1148647.1"/>
    </source>
</evidence>
<evidence type="ECO:0000256" key="1">
    <source>
        <dbReference type="SAM" id="MobiDB-lite"/>
    </source>
</evidence>
<evidence type="ECO:0000313" key="3">
    <source>
        <dbReference type="Proteomes" id="UP001066276"/>
    </source>
</evidence>
<accession>A0AAV7R7C5</accession>
<protein>
    <submittedName>
        <fullName evidence="2">Uncharacterized protein</fullName>
    </submittedName>
</protein>
<keyword evidence="3" id="KW-1185">Reference proteome</keyword>
<feature type="compositionally biased region" description="Basic and acidic residues" evidence="1">
    <location>
        <begin position="1"/>
        <end position="14"/>
    </location>
</feature>
<organism evidence="2 3">
    <name type="scientific">Pleurodeles waltl</name>
    <name type="common">Iberian ribbed newt</name>
    <dbReference type="NCBI Taxonomy" id="8319"/>
    <lineage>
        <taxon>Eukaryota</taxon>
        <taxon>Metazoa</taxon>
        <taxon>Chordata</taxon>
        <taxon>Craniata</taxon>
        <taxon>Vertebrata</taxon>
        <taxon>Euteleostomi</taxon>
        <taxon>Amphibia</taxon>
        <taxon>Batrachia</taxon>
        <taxon>Caudata</taxon>
        <taxon>Salamandroidea</taxon>
        <taxon>Salamandridae</taxon>
        <taxon>Pleurodelinae</taxon>
        <taxon>Pleurodeles</taxon>
    </lineage>
</organism>
<comment type="caution">
    <text evidence="2">The sequence shown here is derived from an EMBL/GenBank/DDBJ whole genome shotgun (WGS) entry which is preliminary data.</text>
</comment>
<feature type="region of interest" description="Disordered" evidence="1">
    <location>
        <begin position="1"/>
        <end position="75"/>
    </location>
</feature>
<dbReference type="AlphaFoldDB" id="A0AAV7R7C5"/>
<reference evidence="2" key="1">
    <citation type="journal article" date="2022" name="bioRxiv">
        <title>Sequencing and chromosome-scale assembly of the giantPleurodeles waltlgenome.</title>
        <authorList>
            <person name="Brown T."/>
            <person name="Elewa A."/>
            <person name="Iarovenko S."/>
            <person name="Subramanian E."/>
            <person name="Araus A.J."/>
            <person name="Petzold A."/>
            <person name="Susuki M."/>
            <person name="Suzuki K.-i.T."/>
            <person name="Hayashi T."/>
            <person name="Toyoda A."/>
            <person name="Oliveira C."/>
            <person name="Osipova E."/>
            <person name="Leigh N.D."/>
            <person name="Simon A."/>
            <person name="Yun M.H."/>
        </authorList>
    </citation>
    <scope>NUCLEOTIDE SEQUENCE</scope>
    <source>
        <strain evidence="2">20211129_DDA</strain>
        <tissue evidence="2">Liver</tissue>
    </source>
</reference>
<name>A0AAV7R7C5_PLEWA</name>
<proteinExistence type="predicted"/>
<dbReference type="Proteomes" id="UP001066276">
    <property type="component" value="Chromosome 5"/>
</dbReference>